<protein>
    <recommendedName>
        <fullName evidence="3">Reverse transcriptase domain-containing protein</fullName>
    </recommendedName>
</protein>
<dbReference type="InterPro" id="IPR043502">
    <property type="entry name" value="DNA/RNA_pol_sf"/>
</dbReference>
<reference evidence="1" key="1">
    <citation type="submission" date="2019-08" db="EMBL/GenBank/DDBJ databases">
        <title>The improved chromosome-level genome for the pearl oyster Pinctada fucata martensii using PacBio sequencing and Hi-C.</title>
        <authorList>
            <person name="Zheng Z."/>
        </authorList>
    </citation>
    <scope>NUCLEOTIDE SEQUENCE</scope>
    <source>
        <strain evidence="1">ZZ-2019</strain>
        <tissue evidence="1">Adductor muscle</tissue>
    </source>
</reference>
<dbReference type="PANTHER" id="PTHR33050:SF7">
    <property type="entry name" value="RIBONUCLEASE H"/>
    <property type="match status" value="1"/>
</dbReference>
<dbReference type="PANTHER" id="PTHR33050">
    <property type="entry name" value="REVERSE TRANSCRIPTASE DOMAIN-CONTAINING PROTEIN"/>
    <property type="match status" value="1"/>
</dbReference>
<gene>
    <name evidence="1" type="ORF">FSP39_001005</name>
</gene>
<evidence type="ECO:0000313" key="2">
    <source>
        <dbReference type="Proteomes" id="UP001186944"/>
    </source>
</evidence>
<dbReference type="InterPro" id="IPR052055">
    <property type="entry name" value="Hepadnavirus_pol/RT"/>
</dbReference>
<evidence type="ECO:0008006" key="3">
    <source>
        <dbReference type="Google" id="ProtNLM"/>
    </source>
</evidence>
<proteinExistence type="predicted"/>
<comment type="caution">
    <text evidence="1">The sequence shown here is derived from an EMBL/GenBank/DDBJ whole genome shotgun (WGS) entry which is preliminary data.</text>
</comment>
<dbReference type="SUPFAM" id="SSF56672">
    <property type="entry name" value="DNA/RNA polymerases"/>
    <property type="match status" value="1"/>
</dbReference>
<name>A0AA88XNA0_PINIB</name>
<evidence type="ECO:0000313" key="1">
    <source>
        <dbReference type="EMBL" id="KAK3089117.1"/>
    </source>
</evidence>
<dbReference type="CDD" id="cd09275">
    <property type="entry name" value="RNase_HI_RT_DIRS1"/>
    <property type="match status" value="1"/>
</dbReference>
<dbReference type="AlphaFoldDB" id="A0AA88XNA0"/>
<dbReference type="Proteomes" id="UP001186944">
    <property type="component" value="Unassembled WGS sequence"/>
</dbReference>
<keyword evidence="2" id="KW-1185">Reference proteome</keyword>
<dbReference type="EMBL" id="VSWD01000010">
    <property type="protein sequence ID" value="KAK3089117.1"/>
    <property type="molecule type" value="Genomic_DNA"/>
</dbReference>
<organism evidence="1 2">
    <name type="scientific">Pinctada imbricata</name>
    <name type="common">Atlantic pearl-oyster</name>
    <name type="synonym">Pinctada martensii</name>
    <dbReference type="NCBI Taxonomy" id="66713"/>
    <lineage>
        <taxon>Eukaryota</taxon>
        <taxon>Metazoa</taxon>
        <taxon>Spiralia</taxon>
        <taxon>Lophotrochozoa</taxon>
        <taxon>Mollusca</taxon>
        <taxon>Bivalvia</taxon>
        <taxon>Autobranchia</taxon>
        <taxon>Pteriomorphia</taxon>
        <taxon>Pterioida</taxon>
        <taxon>Pterioidea</taxon>
        <taxon>Pteriidae</taxon>
        <taxon>Pinctada</taxon>
    </lineage>
</organism>
<accession>A0AA88XNA0</accession>
<sequence length="451" mass="51659">MVKFWRENGVRIVLYLDDGWSVNRDYHSSLLDSGFVFDTLKRAGFVVNFEKSVVKPVNNLSWLGLIWNSEEHSICIPETRIVDLFQSIDHVLSSLRNVSARLLAQVTGRIISMSPVIGNIARIKSRHLYRCIESRFTWDQSFRLIDQAVIEELLFWKFHIRSLNLRKLSEYKIPSIVFYSDASNHACGVVTVQGKFDLFHKMWTKEEADSSSTWRELKSIELFLRTFQDSLSGKVVKGFTDSKNCESIVMSGSTKSDLHKIAISIFSLCSECSISLEVKWLPRDQNTVADAASKIFDYDDWGVTLEFFDFVNSIYGPHTVDRFADHNNARLPYFNSRYATYGSSGVDAFSFDWHGHNNWLVPPISLVCKAIHHCLASKAVGTLVVPKWPSSPFWPLIFRNAYLTHAYVSDVLEFEHSDRIFKQGSYKDSVFGSCDFRSSVLVIRIDGESMK</sequence>